<dbReference type="Proteomes" id="UP000033452">
    <property type="component" value="Unassembled WGS sequence"/>
</dbReference>
<dbReference type="Pfam" id="PF00005">
    <property type="entry name" value="ABC_tran"/>
    <property type="match status" value="1"/>
</dbReference>
<dbReference type="GO" id="GO:0022857">
    <property type="term" value="F:transmembrane transporter activity"/>
    <property type="evidence" value="ECO:0007669"/>
    <property type="project" value="UniProtKB-ARBA"/>
</dbReference>
<dbReference type="SMART" id="SM00382">
    <property type="entry name" value="AAA"/>
    <property type="match status" value="1"/>
</dbReference>
<dbReference type="PANTHER" id="PTHR24220:SF648">
    <property type="entry name" value="ABC TRANSPORTER ATP-BINDING PROTEIN YTRE"/>
    <property type="match status" value="1"/>
</dbReference>
<dbReference type="GO" id="GO:1902495">
    <property type="term" value="C:transmembrane transporter complex"/>
    <property type="evidence" value="ECO:0007669"/>
    <property type="project" value="UniProtKB-ARBA"/>
</dbReference>
<evidence type="ECO:0000256" key="3">
    <source>
        <dbReference type="ARBA" id="ARBA00022840"/>
    </source>
</evidence>
<dbReference type="AlphaFoldDB" id="A0A0F4QCZ3"/>
<evidence type="ECO:0000256" key="2">
    <source>
        <dbReference type="ARBA" id="ARBA00022741"/>
    </source>
</evidence>
<dbReference type="InterPro" id="IPR015854">
    <property type="entry name" value="ABC_transpr_LolD-like"/>
</dbReference>
<proteinExistence type="inferred from homology"/>
<dbReference type="InterPro" id="IPR017871">
    <property type="entry name" value="ABC_transporter-like_CS"/>
</dbReference>
<keyword evidence="2" id="KW-0547">Nucleotide-binding</keyword>
<dbReference type="GO" id="GO:0016887">
    <property type="term" value="F:ATP hydrolysis activity"/>
    <property type="evidence" value="ECO:0007669"/>
    <property type="project" value="InterPro"/>
</dbReference>
<protein>
    <submittedName>
        <fullName evidence="6">ABC transporter ATP-binding protein</fullName>
    </submittedName>
</protein>
<dbReference type="GO" id="GO:0005886">
    <property type="term" value="C:plasma membrane"/>
    <property type="evidence" value="ECO:0007669"/>
    <property type="project" value="TreeGrafter"/>
</dbReference>
<evidence type="ECO:0000259" key="5">
    <source>
        <dbReference type="PROSITE" id="PS50893"/>
    </source>
</evidence>
<dbReference type="PANTHER" id="PTHR24220">
    <property type="entry name" value="IMPORT ATP-BINDING PROTEIN"/>
    <property type="match status" value="1"/>
</dbReference>
<evidence type="ECO:0000313" key="7">
    <source>
        <dbReference type="Proteomes" id="UP000033452"/>
    </source>
</evidence>
<comment type="caution">
    <text evidence="6">The sequence shown here is derived from an EMBL/GenBank/DDBJ whole genome shotgun (WGS) entry which is preliminary data.</text>
</comment>
<sequence>MTQPVLALKNLSKVFFSDDLETHALNDVSLQVYQQEYIAISGPSGSGKSTLLSLLGLLDTPTSGSYQLAGHEVSNISKTERARIRNNQIGFIFQSFNLISDLDVMENVELPLTYRKDLSKSQVKQMAADALAKVNMSHRTNHYPSQLSGGQQQRVAIARAIAGSPSLILADEPTGNLDSKNAHDVLALLDTLHHEGATICMVTHDPRSAERAQRKIEVLDGRIIADHKTHTAQPELADVVHS</sequence>
<organism evidence="6 7">
    <name type="scientific">Pseudoalteromonas rubra</name>
    <dbReference type="NCBI Taxonomy" id="43658"/>
    <lineage>
        <taxon>Bacteria</taxon>
        <taxon>Pseudomonadati</taxon>
        <taxon>Pseudomonadota</taxon>
        <taxon>Gammaproteobacteria</taxon>
        <taxon>Alteromonadales</taxon>
        <taxon>Pseudoalteromonadaceae</taxon>
        <taxon>Pseudoalteromonas</taxon>
    </lineage>
</organism>
<dbReference type="InterPro" id="IPR027417">
    <property type="entry name" value="P-loop_NTPase"/>
</dbReference>
<evidence type="ECO:0000256" key="1">
    <source>
        <dbReference type="ARBA" id="ARBA00022448"/>
    </source>
</evidence>
<reference evidence="6 7" key="1">
    <citation type="journal article" date="2015" name="BMC Genomics">
        <title>Genome mining reveals unlocked bioactive potential of marine Gram-negative bacteria.</title>
        <authorList>
            <person name="Machado H."/>
            <person name="Sonnenschein E.C."/>
            <person name="Melchiorsen J."/>
            <person name="Gram L."/>
        </authorList>
    </citation>
    <scope>NUCLEOTIDE SEQUENCE [LARGE SCALE GENOMIC DNA]</scope>
    <source>
        <strain evidence="6 7">S2471</strain>
    </source>
</reference>
<dbReference type="SUPFAM" id="SSF52540">
    <property type="entry name" value="P-loop containing nucleoside triphosphate hydrolases"/>
    <property type="match status" value="1"/>
</dbReference>
<dbReference type="RefSeq" id="WP_046007197.1">
    <property type="nucleotide sequence ID" value="NZ_JXYA01000066.1"/>
</dbReference>
<dbReference type="FunFam" id="3.40.50.300:FF:000032">
    <property type="entry name" value="Export ABC transporter ATP-binding protein"/>
    <property type="match status" value="1"/>
</dbReference>
<dbReference type="InterPro" id="IPR017911">
    <property type="entry name" value="MacB-like_ATP-bd"/>
</dbReference>
<keyword evidence="3 6" id="KW-0067">ATP-binding</keyword>
<name>A0A0F4QCZ3_9GAMM</name>
<dbReference type="OrthoDB" id="6224429at2"/>
<feature type="domain" description="ABC transporter" evidence="5">
    <location>
        <begin position="6"/>
        <end position="242"/>
    </location>
</feature>
<evidence type="ECO:0000313" key="6">
    <source>
        <dbReference type="EMBL" id="KJZ05566.1"/>
    </source>
</evidence>
<accession>A0A0F4QCZ3</accession>
<dbReference type="GO" id="GO:0005524">
    <property type="term" value="F:ATP binding"/>
    <property type="evidence" value="ECO:0007669"/>
    <property type="project" value="UniProtKB-KW"/>
</dbReference>
<dbReference type="CDD" id="cd03255">
    <property type="entry name" value="ABC_MJ0796_LolCDE_FtsE"/>
    <property type="match status" value="1"/>
</dbReference>
<gene>
    <name evidence="6" type="ORF">TW77_22430</name>
</gene>
<comment type="similarity">
    <text evidence="4">Belongs to the ABC transporter superfamily. Macrolide exporter (TC 3.A.1.122) family.</text>
</comment>
<dbReference type="PATRIC" id="fig|43658.5.peg.4731"/>
<dbReference type="InterPro" id="IPR003593">
    <property type="entry name" value="AAA+_ATPase"/>
</dbReference>
<dbReference type="PROSITE" id="PS00211">
    <property type="entry name" value="ABC_TRANSPORTER_1"/>
    <property type="match status" value="1"/>
</dbReference>
<keyword evidence="1" id="KW-0813">Transport</keyword>
<dbReference type="InterPro" id="IPR003439">
    <property type="entry name" value="ABC_transporter-like_ATP-bd"/>
</dbReference>
<keyword evidence="7" id="KW-1185">Reference proteome</keyword>
<dbReference type="EMBL" id="JXYA01000066">
    <property type="protein sequence ID" value="KJZ05566.1"/>
    <property type="molecule type" value="Genomic_DNA"/>
</dbReference>
<dbReference type="PROSITE" id="PS50893">
    <property type="entry name" value="ABC_TRANSPORTER_2"/>
    <property type="match status" value="1"/>
</dbReference>
<evidence type="ECO:0000256" key="4">
    <source>
        <dbReference type="ARBA" id="ARBA00038388"/>
    </source>
</evidence>
<dbReference type="Gene3D" id="3.40.50.300">
    <property type="entry name" value="P-loop containing nucleotide triphosphate hydrolases"/>
    <property type="match status" value="1"/>
</dbReference>